<dbReference type="InterPro" id="IPR036691">
    <property type="entry name" value="Endo/exonu/phosph_ase_sf"/>
</dbReference>
<evidence type="ECO:0000313" key="2">
    <source>
        <dbReference type="EMBL" id="PIK47650.1"/>
    </source>
</evidence>
<evidence type="ECO:0000313" key="3">
    <source>
        <dbReference type="Proteomes" id="UP000230750"/>
    </source>
</evidence>
<comment type="caution">
    <text evidence="2">The sequence shown here is derived from an EMBL/GenBank/DDBJ whole genome shotgun (WGS) entry which is preliminary data.</text>
</comment>
<name>A0A2G8KI54_STIJA</name>
<dbReference type="EMBL" id="MRZV01000567">
    <property type="protein sequence ID" value="PIK47650.1"/>
    <property type="molecule type" value="Genomic_DNA"/>
</dbReference>
<dbReference type="SUPFAM" id="SSF56219">
    <property type="entry name" value="DNase I-like"/>
    <property type="match status" value="1"/>
</dbReference>
<accession>A0A2G8KI54</accession>
<feature type="signal peptide" evidence="1">
    <location>
        <begin position="1"/>
        <end position="20"/>
    </location>
</feature>
<keyword evidence="3" id="KW-1185">Reference proteome</keyword>
<dbReference type="Proteomes" id="UP000230750">
    <property type="component" value="Unassembled WGS sequence"/>
</dbReference>
<sequence length="419" mass="48100">MFQKLVQLLLSLFLFYHNSTLNRGLLRRTAEALGVKKLIPTRTGGTRWIGHTQAALNNLLSGYPAIIQHWLEIKDHNKTSADSKGKSAGFIKLLLSRTFLELIHFVVDITSILSILSRTFQKRDMNMQSIPKLVDDTIHSLEKLKTHWCNNLSVKQKICTPDIESLTIGLRPFYLPREFTQILVTAVYIHPKANADNAHNQLKATINRIENSHPDAVNLIMGDFNHCKIDDLLPTYTQYIDLPTRNNTTLDMCYGNVNGSNYKVKALAQLGSSDHSIIHMSPKYHRELERSKPIEKTQLSWNKEAVDQLRGCFECTDWNVFDDPNLQDTTTTVTEYINFCADLIIPKKSFRIFPNSKPWLSKELKSLVYEKKAAFSSGDFDLVKTKQREIKKEVKRCKKSTERNWKINLKGVIRKQPGK</sequence>
<dbReference type="PANTHER" id="PTHR47510">
    <property type="entry name" value="REVERSE TRANSCRIPTASE DOMAIN-CONTAINING PROTEIN"/>
    <property type="match status" value="1"/>
</dbReference>
<gene>
    <name evidence="2" type="ORF">BSL78_15480</name>
</gene>
<evidence type="ECO:0000256" key="1">
    <source>
        <dbReference type="SAM" id="SignalP"/>
    </source>
</evidence>
<feature type="chain" id="PRO_5013963611" description="Endonuclease/exonuclease/phosphatase domain-containing protein" evidence="1">
    <location>
        <begin position="21"/>
        <end position="419"/>
    </location>
</feature>
<proteinExistence type="predicted"/>
<dbReference type="STRING" id="307972.A0A2G8KI54"/>
<organism evidence="2 3">
    <name type="scientific">Stichopus japonicus</name>
    <name type="common">Sea cucumber</name>
    <dbReference type="NCBI Taxonomy" id="307972"/>
    <lineage>
        <taxon>Eukaryota</taxon>
        <taxon>Metazoa</taxon>
        <taxon>Echinodermata</taxon>
        <taxon>Eleutherozoa</taxon>
        <taxon>Echinozoa</taxon>
        <taxon>Holothuroidea</taxon>
        <taxon>Aspidochirotacea</taxon>
        <taxon>Aspidochirotida</taxon>
        <taxon>Stichopodidae</taxon>
        <taxon>Apostichopus</taxon>
    </lineage>
</organism>
<dbReference type="OrthoDB" id="10037236at2759"/>
<dbReference type="PANTHER" id="PTHR47510:SF3">
    <property type="entry name" value="ENDO_EXONUCLEASE_PHOSPHATASE DOMAIN-CONTAINING PROTEIN"/>
    <property type="match status" value="1"/>
</dbReference>
<keyword evidence="1" id="KW-0732">Signal</keyword>
<protein>
    <recommendedName>
        <fullName evidence="4">Endonuclease/exonuclease/phosphatase domain-containing protein</fullName>
    </recommendedName>
</protein>
<reference evidence="2 3" key="1">
    <citation type="journal article" date="2017" name="PLoS Biol.">
        <title>The sea cucumber genome provides insights into morphological evolution and visceral regeneration.</title>
        <authorList>
            <person name="Zhang X."/>
            <person name="Sun L."/>
            <person name="Yuan J."/>
            <person name="Sun Y."/>
            <person name="Gao Y."/>
            <person name="Zhang L."/>
            <person name="Li S."/>
            <person name="Dai H."/>
            <person name="Hamel J.F."/>
            <person name="Liu C."/>
            <person name="Yu Y."/>
            <person name="Liu S."/>
            <person name="Lin W."/>
            <person name="Guo K."/>
            <person name="Jin S."/>
            <person name="Xu P."/>
            <person name="Storey K.B."/>
            <person name="Huan P."/>
            <person name="Zhang T."/>
            <person name="Zhou Y."/>
            <person name="Zhang J."/>
            <person name="Lin C."/>
            <person name="Li X."/>
            <person name="Xing L."/>
            <person name="Huo D."/>
            <person name="Sun M."/>
            <person name="Wang L."/>
            <person name="Mercier A."/>
            <person name="Li F."/>
            <person name="Yang H."/>
            <person name="Xiang J."/>
        </authorList>
    </citation>
    <scope>NUCLEOTIDE SEQUENCE [LARGE SCALE GENOMIC DNA]</scope>
    <source>
        <strain evidence="2">Shaxun</strain>
        <tissue evidence="2">Muscle</tissue>
    </source>
</reference>
<dbReference type="Gene3D" id="3.60.10.10">
    <property type="entry name" value="Endonuclease/exonuclease/phosphatase"/>
    <property type="match status" value="1"/>
</dbReference>
<dbReference type="AlphaFoldDB" id="A0A2G8KI54"/>
<evidence type="ECO:0008006" key="4">
    <source>
        <dbReference type="Google" id="ProtNLM"/>
    </source>
</evidence>